<protein>
    <submittedName>
        <fullName evidence="1">Uncharacterized protein</fullName>
    </submittedName>
</protein>
<gene>
    <name evidence="1" type="ordered locus">BP951000_1970</name>
</gene>
<proteinExistence type="predicted"/>
<evidence type="ECO:0000313" key="2">
    <source>
        <dbReference type="Proteomes" id="UP000000332"/>
    </source>
</evidence>
<dbReference type="AlphaFoldDB" id="D8IFM5"/>
<sequence length="42" mass="4432">MIIIVVAPTDKPDIVLATYGTLEIGEVPSAALIEKAIPKDII</sequence>
<accession>D8IFM5</accession>
<dbReference type="EMBL" id="CP002025">
    <property type="protein sequence ID" value="ADK31948.1"/>
    <property type="molecule type" value="Genomic_DNA"/>
</dbReference>
<evidence type="ECO:0000313" key="1">
    <source>
        <dbReference type="EMBL" id="ADK31948.1"/>
    </source>
</evidence>
<dbReference type="Proteomes" id="UP000000332">
    <property type="component" value="Chromosome"/>
</dbReference>
<keyword evidence="2" id="KW-1185">Reference proteome</keyword>
<dbReference type="InParanoid" id="D8IFM5"/>
<reference evidence="1 2" key="1">
    <citation type="journal article" date="2010" name="PLoS ONE">
        <title>The complete genome sequence of the pathogenic intestinal spirochete Brachyspira pilosicoli and comparison with other Brachyspira genomes.</title>
        <authorList>
            <person name="Wanchanthuek P."/>
            <person name="Bellgard M.I."/>
            <person name="La T."/>
            <person name="Ryan K."/>
            <person name="Moolhuijzen P."/>
            <person name="Chapman B."/>
            <person name="Black M."/>
            <person name="Schibeci D."/>
            <person name="Hunter A."/>
            <person name="Barrero R."/>
            <person name="Phillips N.D."/>
            <person name="Hampson D.J."/>
        </authorList>
    </citation>
    <scope>NUCLEOTIDE SEQUENCE [LARGE SCALE GENOMIC DNA]</scope>
    <source>
        <strain evidence="2">ATCC BAA-1826 / 95/1000</strain>
    </source>
</reference>
<dbReference type="HOGENOM" id="CLU_3248157_0_0_12"/>
<dbReference type="KEGG" id="bpo:BP951000_1970"/>
<name>D8IFM5_BRAP9</name>
<organism evidence="1 2">
    <name type="scientific">Brachyspira pilosicoli (strain ATCC BAA-1826 / 95/1000)</name>
    <dbReference type="NCBI Taxonomy" id="759914"/>
    <lineage>
        <taxon>Bacteria</taxon>
        <taxon>Pseudomonadati</taxon>
        <taxon>Spirochaetota</taxon>
        <taxon>Spirochaetia</taxon>
        <taxon>Brachyspirales</taxon>
        <taxon>Brachyspiraceae</taxon>
        <taxon>Brachyspira</taxon>
    </lineage>
</organism>